<dbReference type="AlphaFoldDB" id="A0A1L0EAZ5"/>
<organism evidence="2 3">
    <name type="scientific">Moritella viscosa</name>
    <dbReference type="NCBI Taxonomy" id="80854"/>
    <lineage>
        <taxon>Bacteria</taxon>
        <taxon>Pseudomonadati</taxon>
        <taxon>Pseudomonadota</taxon>
        <taxon>Gammaproteobacteria</taxon>
        <taxon>Alteromonadales</taxon>
        <taxon>Moritellaceae</taxon>
        <taxon>Moritella</taxon>
    </lineage>
</organism>
<feature type="region of interest" description="Disordered" evidence="1">
    <location>
        <begin position="1"/>
        <end position="24"/>
    </location>
</feature>
<evidence type="ECO:0000313" key="3">
    <source>
        <dbReference type="Proteomes" id="UP000183794"/>
    </source>
</evidence>
<sequence>MEQSSPAEQGLLFLGKDEDEDEDPSIIPYKTEIDRNNRIVTKIIDLFILSILITLP</sequence>
<dbReference type="EMBL" id="FPLD01000065">
    <property type="protein sequence ID" value="SGZ01390.1"/>
    <property type="molecule type" value="Genomic_DNA"/>
</dbReference>
<protein>
    <submittedName>
        <fullName evidence="2">Uncharacterized protein</fullName>
    </submittedName>
</protein>
<reference evidence="2 3" key="1">
    <citation type="submission" date="2016-11" db="EMBL/GenBank/DDBJ databases">
        <authorList>
            <person name="Jaros S."/>
            <person name="Januszkiewicz K."/>
            <person name="Wedrychowicz H."/>
        </authorList>
    </citation>
    <scope>NUCLEOTIDE SEQUENCE [LARGE SCALE GENOMIC DNA]</scope>
    <source>
        <strain evidence="2">NVI 5450</strain>
    </source>
</reference>
<evidence type="ECO:0000256" key="1">
    <source>
        <dbReference type="SAM" id="MobiDB-lite"/>
    </source>
</evidence>
<gene>
    <name evidence="2" type="ORF">NVI5450_2425</name>
</gene>
<name>A0A1L0EAZ5_9GAMM</name>
<dbReference type="Proteomes" id="UP000183794">
    <property type="component" value="Unassembled WGS sequence"/>
</dbReference>
<accession>A0A1L0EAZ5</accession>
<evidence type="ECO:0000313" key="2">
    <source>
        <dbReference type="EMBL" id="SGZ01390.1"/>
    </source>
</evidence>
<proteinExistence type="predicted"/>